<evidence type="ECO:0000256" key="1">
    <source>
        <dbReference type="SAM" id="MobiDB-lite"/>
    </source>
</evidence>
<dbReference type="InterPro" id="IPR027268">
    <property type="entry name" value="Peptidase_M4/M1_CTD_sf"/>
</dbReference>
<feature type="compositionally biased region" description="Low complexity" evidence="1">
    <location>
        <begin position="450"/>
        <end position="475"/>
    </location>
</feature>
<accession>A0AAU7ZEN3</accession>
<evidence type="ECO:0000259" key="3">
    <source>
        <dbReference type="Pfam" id="PF01433"/>
    </source>
</evidence>
<evidence type="ECO:0000313" key="4">
    <source>
        <dbReference type="EMBL" id="XCB27512.1"/>
    </source>
</evidence>
<sequence>MKSFSVVSAGGRWLILAAVFGVSFAPAQEAPPADSPPPPQGKVLFDRNLDSPEAKEKEKPPVNQVAVEVTDAERTSLTFTSYDLDVHLTPAESKLAVHARFGVKNSGKVPLTRLVFQISSALSWESFAMQTEGRVAPLTFTQHAIDTDADHTGKATEAVVTLPHRLEPGATLALTGFYSGEVVQSAERLERIGAPLDQAANADWDLIGAERTALRGFGNVLWYPTAAAPVFLGDGAKLFQSVGLNKLRQAEATVRMRLTVEYVGDAPDAAFFCGRREQLVKVSENQNLPVAESPGVATAEFTERPLGFRALSLFITDRAGTVTDNSLISAVTDHYDALPSYSAASTKVQPLLAEWLGAGPLRMLNILDHAGQPFEDDALLVVPMRAATAEVLAPSLVHSLSHAWFGSAHVWLDEGVAQFASLLWVEQAQGRKVAVKQLQQTANTLALVEPGPSSGSSVGMPSGTSSSSSAGASDSDAGQSLILASDEVYYRTKAAAVLWMLRSVVGDDALKRALAAYRTDKMDSDPREFQRVLERSAKRDLAWFFDDWVYRDRGLPDLSIANVTPRALDKIGDKGKGFLVSVEVKNDGDAAAEVPVTVRSGTLTSTQRLRIAGRSSASTRLVFEGTPDEVIVNDGSVPEVTASVHTKQIVAH</sequence>
<dbReference type="GO" id="GO:0008270">
    <property type="term" value="F:zinc ion binding"/>
    <property type="evidence" value="ECO:0007669"/>
    <property type="project" value="InterPro"/>
</dbReference>
<dbReference type="SUPFAM" id="SSF55486">
    <property type="entry name" value="Metalloproteases ('zincins'), catalytic domain"/>
    <property type="match status" value="1"/>
</dbReference>
<feature type="region of interest" description="Disordered" evidence="1">
    <location>
        <begin position="447"/>
        <end position="475"/>
    </location>
</feature>
<dbReference type="KEGG" id="temp:RBB75_04155"/>
<dbReference type="RefSeq" id="WP_353069640.1">
    <property type="nucleotide sequence ID" value="NZ_CP132932.1"/>
</dbReference>
<dbReference type="GO" id="GO:0004177">
    <property type="term" value="F:aminopeptidase activity"/>
    <property type="evidence" value="ECO:0007669"/>
    <property type="project" value="UniProtKB-KW"/>
</dbReference>
<keyword evidence="4" id="KW-0031">Aminopeptidase</keyword>
<name>A0AAU7ZEN3_9BACT</name>
<dbReference type="InterPro" id="IPR014782">
    <property type="entry name" value="Peptidase_M1_dom"/>
</dbReference>
<dbReference type="GO" id="GO:0008237">
    <property type="term" value="F:metallopeptidase activity"/>
    <property type="evidence" value="ECO:0007669"/>
    <property type="project" value="InterPro"/>
</dbReference>
<reference evidence="4" key="1">
    <citation type="submission" date="2023-08" db="EMBL/GenBank/DDBJ databases">
        <authorList>
            <person name="Messyasz A."/>
            <person name="Mannisto M.K."/>
            <person name="Kerkhof L.J."/>
            <person name="Haggblom M."/>
        </authorList>
    </citation>
    <scope>NUCLEOTIDE SEQUENCE</scope>
    <source>
        <strain evidence="4">M8UP23</strain>
    </source>
</reference>
<keyword evidence="4" id="KW-0645">Protease</keyword>
<protein>
    <submittedName>
        <fullName evidence="4">M1 family aminopeptidase</fullName>
    </submittedName>
</protein>
<reference evidence="4" key="2">
    <citation type="journal article" date="2024" name="Environ. Microbiol.">
        <title>Genome analysis and description of Tunturibacter gen. nov. expands the diversity of Terriglobia in tundra soils.</title>
        <authorList>
            <person name="Messyasz A."/>
            <person name="Mannisto M.K."/>
            <person name="Kerkhof L.J."/>
            <person name="Haggblom M.M."/>
        </authorList>
    </citation>
    <scope>NUCLEOTIDE SEQUENCE</scope>
    <source>
        <strain evidence="4">M8UP23</strain>
    </source>
</reference>
<evidence type="ECO:0000256" key="2">
    <source>
        <dbReference type="SAM" id="SignalP"/>
    </source>
</evidence>
<feature type="signal peptide" evidence="2">
    <location>
        <begin position="1"/>
        <end position="29"/>
    </location>
</feature>
<keyword evidence="4" id="KW-0378">Hydrolase</keyword>
<proteinExistence type="predicted"/>
<dbReference type="Pfam" id="PF01433">
    <property type="entry name" value="Peptidase_M1"/>
    <property type="match status" value="1"/>
</dbReference>
<keyword evidence="2" id="KW-0732">Signal</keyword>
<gene>
    <name evidence="4" type="ORF">RBB75_04155</name>
</gene>
<dbReference type="AlphaFoldDB" id="A0AAU7ZEN3"/>
<organism evidence="4">
    <name type="scientific">Tunturiibacter empetritectus</name>
    <dbReference type="NCBI Taxonomy" id="3069691"/>
    <lineage>
        <taxon>Bacteria</taxon>
        <taxon>Pseudomonadati</taxon>
        <taxon>Acidobacteriota</taxon>
        <taxon>Terriglobia</taxon>
        <taxon>Terriglobales</taxon>
        <taxon>Acidobacteriaceae</taxon>
        <taxon>Tunturiibacter</taxon>
    </lineage>
</organism>
<dbReference type="EMBL" id="CP132932">
    <property type="protein sequence ID" value="XCB27512.1"/>
    <property type="molecule type" value="Genomic_DNA"/>
</dbReference>
<dbReference type="Gene3D" id="1.10.390.10">
    <property type="entry name" value="Neutral Protease Domain 2"/>
    <property type="match status" value="1"/>
</dbReference>
<feature type="domain" description="Peptidase M1 membrane alanine aminopeptidase" evidence="3">
    <location>
        <begin position="379"/>
        <end position="548"/>
    </location>
</feature>
<feature type="chain" id="PRO_5043605306" evidence="2">
    <location>
        <begin position="30"/>
        <end position="652"/>
    </location>
</feature>